<dbReference type="InterPro" id="IPR002401">
    <property type="entry name" value="Cyt_P450_E_grp-I"/>
</dbReference>
<dbReference type="SUPFAM" id="SSF48264">
    <property type="entry name" value="Cytochrome P450"/>
    <property type="match status" value="1"/>
</dbReference>
<dbReference type="InterPro" id="IPR036396">
    <property type="entry name" value="Cyt_P450_sf"/>
</dbReference>
<dbReference type="PRINTS" id="PR00463">
    <property type="entry name" value="EP450I"/>
</dbReference>
<dbReference type="GO" id="GO:0020037">
    <property type="term" value="F:heme binding"/>
    <property type="evidence" value="ECO:0007669"/>
    <property type="project" value="InterPro"/>
</dbReference>
<dbReference type="GO" id="GO:0005506">
    <property type="term" value="F:iron ion binding"/>
    <property type="evidence" value="ECO:0007669"/>
    <property type="project" value="InterPro"/>
</dbReference>
<dbReference type="Gene3D" id="1.10.630.10">
    <property type="entry name" value="Cytochrome P450"/>
    <property type="match status" value="1"/>
</dbReference>
<keyword evidence="4" id="KW-0479">Metal-binding</keyword>
<sequence length="147" mass="16245">MAAREASGLQIAAARPSISSSHSRVKVGAGVNSKCLPSTKLTSAHYMMIAGGTESSTVTLEWAISELLKKPEIFAKATAEVDRVIGRDRWVEEKDIANLPCIYTLHPVAPMLVPRLAREYSQVASYLKLFKECLNKIRFPICNSYFE</sequence>
<evidence type="ECO:0000256" key="2">
    <source>
        <dbReference type="ARBA" id="ARBA00010617"/>
    </source>
</evidence>
<evidence type="ECO:0000256" key="7">
    <source>
        <dbReference type="ARBA" id="ARBA00023033"/>
    </source>
</evidence>
<comment type="caution">
    <text evidence="8">The sequence shown here is derived from an EMBL/GenBank/DDBJ whole genome shotgun (WGS) entry which is preliminary data.</text>
</comment>
<keyword evidence="7" id="KW-0503">Monooxygenase</keyword>
<keyword evidence="5" id="KW-0560">Oxidoreductase</keyword>
<comment type="similarity">
    <text evidence="2">Belongs to the cytochrome P450 family.</text>
</comment>
<dbReference type="PANTHER" id="PTHR47944:SF4">
    <property type="entry name" value="OS09G0441700 PROTEIN"/>
    <property type="match status" value="1"/>
</dbReference>
<dbReference type="AlphaFoldDB" id="A0A1R3FWR7"/>
<evidence type="ECO:0000313" key="9">
    <source>
        <dbReference type="Proteomes" id="UP000188268"/>
    </source>
</evidence>
<comment type="cofactor">
    <cofactor evidence="1">
        <name>heme</name>
        <dbReference type="ChEBI" id="CHEBI:30413"/>
    </cofactor>
</comment>
<dbReference type="EMBL" id="AWWV01016232">
    <property type="protein sequence ID" value="OMO50225.1"/>
    <property type="molecule type" value="Genomic_DNA"/>
</dbReference>
<keyword evidence="3" id="KW-0349">Heme</keyword>
<dbReference type="GO" id="GO:0016705">
    <property type="term" value="F:oxidoreductase activity, acting on paired donors, with incorporation or reduction of molecular oxygen"/>
    <property type="evidence" value="ECO:0007669"/>
    <property type="project" value="InterPro"/>
</dbReference>
<reference evidence="8 9" key="1">
    <citation type="submission" date="2013-09" db="EMBL/GenBank/DDBJ databases">
        <title>Corchorus capsularis genome sequencing.</title>
        <authorList>
            <person name="Alam M."/>
            <person name="Haque M.S."/>
            <person name="Islam M.S."/>
            <person name="Emdad E.M."/>
            <person name="Islam M.M."/>
            <person name="Ahmed B."/>
            <person name="Halim A."/>
            <person name="Hossen Q.M.M."/>
            <person name="Hossain M.Z."/>
            <person name="Ahmed R."/>
            <person name="Khan M.M."/>
            <person name="Islam R."/>
            <person name="Rashid M.M."/>
            <person name="Khan S.A."/>
            <person name="Rahman M.S."/>
            <person name="Alam M."/>
        </authorList>
    </citation>
    <scope>NUCLEOTIDE SEQUENCE [LARGE SCALE GENOMIC DNA]</scope>
    <source>
        <strain evidence="9">cv. CVL-1</strain>
        <tissue evidence="8">Whole seedling</tissue>
    </source>
</reference>
<gene>
    <name evidence="8" type="ORF">CCACVL1_30565</name>
</gene>
<dbReference type="GO" id="GO:0044550">
    <property type="term" value="P:secondary metabolite biosynthetic process"/>
    <property type="evidence" value="ECO:0007669"/>
    <property type="project" value="UniProtKB-ARBA"/>
</dbReference>
<dbReference type="Pfam" id="PF00067">
    <property type="entry name" value="p450"/>
    <property type="match status" value="1"/>
</dbReference>
<proteinExistence type="inferred from homology"/>
<evidence type="ECO:0000256" key="4">
    <source>
        <dbReference type="ARBA" id="ARBA00022723"/>
    </source>
</evidence>
<keyword evidence="6" id="KW-0408">Iron</keyword>
<evidence type="ECO:0000256" key="1">
    <source>
        <dbReference type="ARBA" id="ARBA00001971"/>
    </source>
</evidence>
<dbReference type="STRING" id="210143.A0A1R3FWR7"/>
<dbReference type="PANTHER" id="PTHR47944">
    <property type="entry name" value="CYTOCHROME P450 98A9"/>
    <property type="match status" value="1"/>
</dbReference>
<keyword evidence="9" id="KW-1185">Reference proteome</keyword>
<evidence type="ECO:0000313" key="8">
    <source>
        <dbReference type="EMBL" id="OMO50225.1"/>
    </source>
</evidence>
<dbReference type="GO" id="GO:0004497">
    <property type="term" value="F:monooxygenase activity"/>
    <property type="evidence" value="ECO:0007669"/>
    <property type="project" value="UniProtKB-KW"/>
</dbReference>
<dbReference type="Gramene" id="OMO50225">
    <property type="protein sequence ID" value="OMO50225"/>
    <property type="gene ID" value="CCACVL1_30565"/>
</dbReference>
<dbReference type="InterPro" id="IPR001128">
    <property type="entry name" value="Cyt_P450"/>
</dbReference>
<protein>
    <submittedName>
        <fullName evidence="8">Cytochrome P450</fullName>
    </submittedName>
</protein>
<accession>A0A1R3FWR7</accession>
<evidence type="ECO:0000256" key="6">
    <source>
        <dbReference type="ARBA" id="ARBA00023004"/>
    </source>
</evidence>
<dbReference type="OrthoDB" id="1732987at2759"/>
<organism evidence="8 9">
    <name type="scientific">Corchorus capsularis</name>
    <name type="common">Jute</name>
    <dbReference type="NCBI Taxonomy" id="210143"/>
    <lineage>
        <taxon>Eukaryota</taxon>
        <taxon>Viridiplantae</taxon>
        <taxon>Streptophyta</taxon>
        <taxon>Embryophyta</taxon>
        <taxon>Tracheophyta</taxon>
        <taxon>Spermatophyta</taxon>
        <taxon>Magnoliopsida</taxon>
        <taxon>eudicotyledons</taxon>
        <taxon>Gunneridae</taxon>
        <taxon>Pentapetalae</taxon>
        <taxon>rosids</taxon>
        <taxon>malvids</taxon>
        <taxon>Malvales</taxon>
        <taxon>Malvaceae</taxon>
        <taxon>Grewioideae</taxon>
        <taxon>Apeibeae</taxon>
        <taxon>Corchorus</taxon>
    </lineage>
</organism>
<evidence type="ECO:0000256" key="5">
    <source>
        <dbReference type="ARBA" id="ARBA00023002"/>
    </source>
</evidence>
<dbReference type="Proteomes" id="UP000188268">
    <property type="component" value="Unassembled WGS sequence"/>
</dbReference>
<evidence type="ECO:0000256" key="3">
    <source>
        <dbReference type="ARBA" id="ARBA00022617"/>
    </source>
</evidence>
<name>A0A1R3FWR7_COCAP</name>